<organism evidence="3 4">
    <name type="scientific">Candidatus Dormiibacter inghamiae</name>
    <dbReference type="NCBI Taxonomy" id="3127013"/>
    <lineage>
        <taxon>Bacteria</taxon>
        <taxon>Bacillati</taxon>
        <taxon>Candidatus Dormiibacterota</taxon>
        <taxon>Candidatus Dormibacteria</taxon>
        <taxon>Candidatus Dormibacterales</taxon>
        <taxon>Candidatus Dormibacteraceae</taxon>
        <taxon>Candidatus Dormiibacter</taxon>
    </lineage>
</organism>
<dbReference type="InterPro" id="IPR011059">
    <property type="entry name" value="Metal-dep_hydrolase_composite"/>
</dbReference>
<evidence type="ECO:0000313" key="4">
    <source>
        <dbReference type="Proteomes" id="UP000620075"/>
    </source>
</evidence>
<dbReference type="SUPFAM" id="SSF51556">
    <property type="entry name" value="Metallo-dependent hydrolases"/>
    <property type="match status" value="1"/>
</dbReference>
<accession>A0A934KMA2</accession>
<evidence type="ECO:0000313" key="3">
    <source>
        <dbReference type="EMBL" id="MBJ7604635.1"/>
    </source>
</evidence>
<evidence type="ECO:0000256" key="1">
    <source>
        <dbReference type="ARBA" id="ARBA00022801"/>
    </source>
</evidence>
<sequence length="576" mass="60333">MTVRLAPDRTTLRRLRDVARGVAPADLVISGGALANVFTGELQEGWGLAVAGDRVAFVGPDSEVNARAGAGSAQVQLAGDVVAPGLIEGHTHLTRVRVSDFADAQVGAGVTTTVVESMEYAAIVGPEGLRLFLAEAAKSAGRLLYTISGLIMIDPEQSSRQDVEDWIQLLDSPGVVGVGEVYWANLLRGHERTERLIEGALARGLAVTGHGAGARPAGINAMAASGIGSDHEGIDADDLLQRLRVGLHGLARHGATRQDLPAIARLWQGGEIDLSRLGLVTDGVEPTDLAVGRSLNAVVAKAVELGLPLVSALRLASRNVAEHFGVGRWLGGFGPAMVADLVVLPRTSGSIGFQPRLVLVGGRRPEPSPPSRYPDWLSHTTDVGIIPPALLERPAPGRWRAMELQTPTVTREVESDGRSDLLCLCLARDGSGRGFRGLLRGFGLSGAAVAISSPWELNAALIVGEAPTDMALAARRLEELGGGVVVTRDGRVEAEYAAPVAGLYSVKPLNEVVSEVAAVNCAMQTLGCTSPNPILTLETLTTGAIPFLRIFPGGYRRLRDGAILGLEWKSAITGPS</sequence>
<name>A0A934KMA2_9BACT</name>
<reference evidence="3 4" key="1">
    <citation type="submission" date="2020-10" db="EMBL/GenBank/DDBJ databases">
        <title>Ca. Dormibacterota MAGs.</title>
        <authorList>
            <person name="Montgomery K."/>
        </authorList>
    </citation>
    <scope>NUCLEOTIDE SEQUENCE [LARGE SCALE GENOMIC DNA]</scope>
    <source>
        <strain evidence="3">SC8811_S16_3</strain>
    </source>
</reference>
<keyword evidence="1" id="KW-0378">Hydrolase</keyword>
<comment type="caution">
    <text evidence="3">The sequence shown here is derived from an EMBL/GenBank/DDBJ whole genome shotgun (WGS) entry which is preliminary data.</text>
</comment>
<dbReference type="Gene3D" id="3.20.20.140">
    <property type="entry name" value="Metal-dependent hydrolases"/>
    <property type="match status" value="1"/>
</dbReference>
<dbReference type="InterPro" id="IPR026912">
    <property type="entry name" value="Adenine_deam_C"/>
</dbReference>
<dbReference type="GO" id="GO:0000034">
    <property type="term" value="F:adenine deaminase activity"/>
    <property type="evidence" value="ECO:0007669"/>
    <property type="project" value="TreeGrafter"/>
</dbReference>
<protein>
    <submittedName>
        <fullName evidence="3">Adenine deaminase</fullName>
    </submittedName>
</protein>
<proteinExistence type="predicted"/>
<dbReference type="RefSeq" id="WP_338182576.1">
    <property type="nucleotide sequence ID" value="NZ_JAEKNQ010000062.1"/>
</dbReference>
<feature type="domain" description="Adenine deaminase C-terminal" evidence="2">
    <location>
        <begin position="404"/>
        <end position="555"/>
    </location>
</feature>
<dbReference type="PANTHER" id="PTHR11113">
    <property type="entry name" value="N-ACETYLGLUCOSAMINE-6-PHOSPHATE DEACETYLASE"/>
    <property type="match status" value="1"/>
</dbReference>
<gene>
    <name evidence="3" type="ORF">JF888_15890</name>
</gene>
<dbReference type="InterPro" id="IPR032466">
    <property type="entry name" value="Metal_Hydrolase"/>
</dbReference>
<dbReference type="Gene3D" id="2.30.40.10">
    <property type="entry name" value="Urease, subunit C, domain 1"/>
    <property type="match status" value="1"/>
</dbReference>
<dbReference type="PANTHER" id="PTHR11113:SF2">
    <property type="entry name" value="ADENINE DEAMINASE"/>
    <property type="match status" value="1"/>
</dbReference>
<dbReference type="SUPFAM" id="SSF51338">
    <property type="entry name" value="Composite domain of metallo-dependent hydrolases"/>
    <property type="match status" value="1"/>
</dbReference>
<dbReference type="Proteomes" id="UP000620075">
    <property type="component" value="Unassembled WGS sequence"/>
</dbReference>
<dbReference type="AlphaFoldDB" id="A0A934KMA2"/>
<dbReference type="EMBL" id="JAEKNQ010000062">
    <property type="protein sequence ID" value="MBJ7604635.1"/>
    <property type="molecule type" value="Genomic_DNA"/>
</dbReference>
<evidence type="ECO:0000259" key="2">
    <source>
        <dbReference type="Pfam" id="PF13382"/>
    </source>
</evidence>
<dbReference type="Pfam" id="PF13382">
    <property type="entry name" value="Adenine_deam_C"/>
    <property type="match status" value="1"/>
</dbReference>